<comment type="caution">
    <text evidence="1">The sequence shown here is derived from an EMBL/GenBank/DDBJ whole genome shotgun (WGS) entry which is preliminary data.</text>
</comment>
<evidence type="ECO:0000313" key="2">
    <source>
        <dbReference type="Proteomes" id="UP000266673"/>
    </source>
</evidence>
<dbReference type="Proteomes" id="UP000266673">
    <property type="component" value="Unassembled WGS sequence"/>
</dbReference>
<organism evidence="1 2">
    <name type="scientific">Gigaspora rosea</name>
    <dbReference type="NCBI Taxonomy" id="44941"/>
    <lineage>
        <taxon>Eukaryota</taxon>
        <taxon>Fungi</taxon>
        <taxon>Fungi incertae sedis</taxon>
        <taxon>Mucoromycota</taxon>
        <taxon>Glomeromycotina</taxon>
        <taxon>Glomeromycetes</taxon>
        <taxon>Diversisporales</taxon>
        <taxon>Gigasporaceae</taxon>
        <taxon>Gigaspora</taxon>
    </lineage>
</organism>
<dbReference type="AlphaFoldDB" id="A0A397U9Q0"/>
<reference evidence="1 2" key="1">
    <citation type="submission" date="2018-06" db="EMBL/GenBank/DDBJ databases">
        <title>Comparative genomics reveals the genomic features of Rhizophagus irregularis, R. cerebriforme, R. diaphanum and Gigaspora rosea, and their symbiotic lifestyle signature.</title>
        <authorList>
            <person name="Morin E."/>
            <person name="San Clemente H."/>
            <person name="Chen E.C.H."/>
            <person name="De La Providencia I."/>
            <person name="Hainaut M."/>
            <person name="Kuo A."/>
            <person name="Kohler A."/>
            <person name="Murat C."/>
            <person name="Tang N."/>
            <person name="Roy S."/>
            <person name="Loubradou J."/>
            <person name="Henrissat B."/>
            <person name="Grigoriev I.V."/>
            <person name="Corradi N."/>
            <person name="Roux C."/>
            <person name="Martin F.M."/>
        </authorList>
    </citation>
    <scope>NUCLEOTIDE SEQUENCE [LARGE SCALE GENOMIC DNA]</scope>
    <source>
        <strain evidence="1 2">DAOM 194757</strain>
    </source>
</reference>
<gene>
    <name evidence="1" type="ORF">C2G38_2148376</name>
</gene>
<sequence length="139" mass="16294">MSKKKVAAHQIPKDPGKIFKEEKKFKNESINLSKALSYKRKEEHQKAFKIIEGLLNCKEAVIQSQAEYLAAEYYLHGYIKKDEKKAFNYVQTLADKQEYEKALNIFNQISKRDGSELKSEALKKVNEYKGKVDRMLRFQ</sequence>
<evidence type="ECO:0000313" key="1">
    <source>
        <dbReference type="EMBL" id="RIB05808.1"/>
    </source>
</evidence>
<proteinExistence type="predicted"/>
<name>A0A397U9Q0_9GLOM</name>
<keyword evidence="2" id="KW-1185">Reference proteome</keyword>
<dbReference type="OrthoDB" id="10452564at2759"/>
<dbReference type="EMBL" id="QKWP01001915">
    <property type="protein sequence ID" value="RIB05808.1"/>
    <property type="molecule type" value="Genomic_DNA"/>
</dbReference>
<feature type="non-terminal residue" evidence="1">
    <location>
        <position position="1"/>
    </location>
</feature>
<accession>A0A397U9Q0</accession>
<protein>
    <submittedName>
        <fullName evidence="1">Uncharacterized protein</fullName>
    </submittedName>
</protein>